<organism evidence="2">
    <name type="scientific">marine sediment metagenome</name>
    <dbReference type="NCBI Taxonomy" id="412755"/>
    <lineage>
        <taxon>unclassified sequences</taxon>
        <taxon>metagenomes</taxon>
        <taxon>ecological metagenomes</taxon>
    </lineage>
</organism>
<comment type="caution">
    <text evidence="2">The sequence shown here is derived from an EMBL/GenBank/DDBJ whole genome shotgun (WGS) entry which is preliminary data.</text>
</comment>
<evidence type="ECO:0000256" key="1">
    <source>
        <dbReference type="SAM" id="Phobius"/>
    </source>
</evidence>
<keyword evidence="1" id="KW-1133">Transmembrane helix</keyword>
<sequence>MIKKVLEGVILTAWAVWMCLVPFLALGILITACISFPPVAVGVGFIALIHVPIFWGLIWGSEETKQAIGNHHPPGHE</sequence>
<dbReference type="EMBL" id="LAZR01016478">
    <property type="protein sequence ID" value="KKM04318.1"/>
    <property type="molecule type" value="Genomic_DNA"/>
</dbReference>
<dbReference type="PROSITE" id="PS51257">
    <property type="entry name" value="PROKAR_LIPOPROTEIN"/>
    <property type="match status" value="1"/>
</dbReference>
<name>A0A0F9JZJ9_9ZZZZ</name>
<reference evidence="2" key="1">
    <citation type="journal article" date="2015" name="Nature">
        <title>Complex archaea that bridge the gap between prokaryotes and eukaryotes.</title>
        <authorList>
            <person name="Spang A."/>
            <person name="Saw J.H."/>
            <person name="Jorgensen S.L."/>
            <person name="Zaremba-Niedzwiedzka K."/>
            <person name="Martijn J."/>
            <person name="Lind A.E."/>
            <person name="van Eijk R."/>
            <person name="Schleper C."/>
            <person name="Guy L."/>
            <person name="Ettema T.J."/>
        </authorList>
    </citation>
    <scope>NUCLEOTIDE SEQUENCE</scope>
</reference>
<dbReference type="AlphaFoldDB" id="A0A0F9JZJ9"/>
<accession>A0A0F9JZJ9</accession>
<keyword evidence="1" id="KW-0812">Transmembrane</keyword>
<evidence type="ECO:0000313" key="2">
    <source>
        <dbReference type="EMBL" id="KKM04318.1"/>
    </source>
</evidence>
<keyword evidence="1" id="KW-0472">Membrane</keyword>
<feature type="transmembrane region" description="Helical" evidence="1">
    <location>
        <begin position="36"/>
        <end position="58"/>
    </location>
</feature>
<gene>
    <name evidence="2" type="ORF">LCGC14_1765400</name>
</gene>
<protein>
    <submittedName>
        <fullName evidence="2">Uncharacterized protein</fullName>
    </submittedName>
</protein>
<proteinExistence type="predicted"/>
<feature type="transmembrane region" description="Helical" evidence="1">
    <location>
        <begin position="9"/>
        <end position="30"/>
    </location>
</feature>